<keyword evidence="1" id="KW-0472">Membrane</keyword>
<feature type="transmembrane region" description="Helical" evidence="1">
    <location>
        <begin position="43"/>
        <end position="66"/>
    </location>
</feature>
<keyword evidence="1" id="KW-0812">Transmembrane</keyword>
<dbReference type="InParanoid" id="A0A672SH25"/>
<dbReference type="AlphaFoldDB" id="A0A672SH25"/>
<name>A0A672SH25_SINGR</name>
<organism evidence="2 3">
    <name type="scientific">Sinocyclocheilus grahami</name>
    <name type="common">Dianchi golden-line fish</name>
    <name type="synonym">Barbus grahami</name>
    <dbReference type="NCBI Taxonomy" id="75366"/>
    <lineage>
        <taxon>Eukaryota</taxon>
        <taxon>Metazoa</taxon>
        <taxon>Chordata</taxon>
        <taxon>Craniata</taxon>
        <taxon>Vertebrata</taxon>
        <taxon>Euteleostomi</taxon>
        <taxon>Actinopterygii</taxon>
        <taxon>Neopterygii</taxon>
        <taxon>Teleostei</taxon>
        <taxon>Ostariophysi</taxon>
        <taxon>Cypriniformes</taxon>
        <taxon>Cyprinidae</taxon>
        <taxon>Cyprininae</taxon>
        <taxon>Sinocyclocheilus</taxon>
    </lineage>
</organism>
<dbReference type="Proteomes" id="UP000472262">
    <property type="component" value="Unassembled WGS sequence"/>
</dbReference>
<keyword evidence="1" id="KW-1133">Transmembrane helix</keyword>
<proteinExistence type="predicted"/>
<evidence type="ECO:0000313" key="2">
    <source>
        <dbReference type="Ensembl" id="ENSSGRP00000100826.1"/>
    </source>
</evidence>
<dbReference type="Ensembl" id="ENSSGRT00000107227.1">
    <property type="protein sequence ID" value="ENSSGRP00000100826.1"/>
    <property type="gene ID" value="ENSSGRG00000050160.1"/>
</dbReference>
<reference evidence="2" key="2">
    <citation type="submission" date="2025-09" db="UniProtKB">
        <authorList>
            <consortium name="Ensembl"/>
        </authorList>
    </citation>
    <scope>IDENTIFICATION</scope>
</reference>
<dbReference type="OMA" id="HRIRFQE"/>
<keyword evidence="3" id="KW-1185">Reference proteome</keyword>
<protein>
    <submittedName>
        <fullName evidence="2">Uncharacterized protein</fullName>
    </submittedName>
</protein>
<reference evidence="2" key="1">
    <citation type="submission" date="2025-08" db="UniProtKB">
        <authorList>
            <consortium name="Ensembl"/>
        </authorList>
    </citation>
    <scope>IDENTIFICATION</scope>
</reference>
<evidence type="ECO:0000256" key="1">
    <source>
        <dbReference type="SAM" id="Phobius"/>
    </source>
</evidence>
<accession>A0A672SH25</accession>
<evidence type="ECO:0000313" key="3">
    <source>
        <dbReference type="Proteomes" id="UP000472262"/>
    </source>
</evidence>
<sequence>MKTFWVEYVYLTNEELEQLTLKIITKGGSTDDPLQTGIVLEGIQVMAGLAGVANSCVFLLGLIHAINLSYPKELRYSFEFFQKILLELDSGKLFNSIFQG</sequence>